<dbReference type="SUPFAM" id="SSF50998">
    <property type="entry name" value="Quinoprotein alcohol dehydrogenase-like"/>
    <property type="match status" value="1"/>
</dbReference>
<accession>A0A0K1ERS1</accession>
<dbReference type="PATRIC" id="fig|52.7.peg.8632"/>
<sequence>MRSAWVRRGVWTLFAAMLSGCAVDTANETSGVMLHEPVRTPARAPIGAPGEEDLWSGTSCLFSSALGGPEFVGGNGNPGASLALDHAGNAFLGGDFQVEMKIGGEAFSSVEGSVDIFVTKARETGGIAWSRHFGDREKQHLSDVAAAPDGGVVFTGVFSGTIDFGGGPLTATVPAIYLVKLDAEGQHVWSRSFHDEETMTWAYAVTVDPAGDVVLYGNLEGSLDFGGLELETGGLFPFLVKFDDQGRPLWGKSFRGSTDQTPLAIATDQTGNIYVTEEAKYATIDGKHLMGDAFSNALTASFAPDGTLRWARIFRERQGATSSGAPDTIPVSMAVDPSGNVALTGVFGGTIDFGSGALTAADPHGYASYVVKLNTHGDALWSVALDTDTVKSVGFDGVGDVLVGGSFAERLLLGDTLHVTDGDADIFAARLNGTNGTPSWSHSLGDGADQRATRIAMDQGGRLVLTGVFDGSLDLGCGALSSGSGNDLFLAGLCP</sequence>
<keyword evidence="1" id="KW-0732">Signal</keyword>
<dbReference type="PROSITE" id="PS51257">
    <property type="entry name" value="PROKAR_LIPOPROTEIN"/>
    <property type="match status" value="1"/>
</dbReference>
<dbReference type="InterPro" id="IPR011047">
    <property type="entry name" value="Quinoprotein_ADH-like_sf"/>
</dbReference>
<gene>
    <name evidence="2" type="ORF">CMC5_078450</name>
</gene>
<dbReference type="PANTHER" id="PTHR35580">
    <property type="entry name" value="CELL SURFACE GLYCOPROTEIN (S-LAYER PROTEIN)-LIKE PROTEIN"/>
    <property type="match status" value="1"/>
</dbReference>
<dbReference type="Gene3D" id="2.80.10.50">
    <property type="match status" value="1"/>
</dbReference>
<dbReference type="InterPro" id="IPR052918">
    <property type="entry name" value="Motility_Chemotaxis_Reg"/>
</dbReference>
<evidence type="ECO:0008006" key="4">
    <source>
        <dbReference type="Google" id="ProtNLM"/>
    </source>
</evidence>
<evidence type="ECO:0000313" key="3">
    <source>
        <dbReference type="Proteomes" id="UP000067626"/>
    </source>
</evidence>
<dbReference type="KEGG" id="ccro:CMC5_078450"/>
<feature type="signal peptide" evidence="1">
    <location>
        <begin position="1"/>
        <end position="22"/>
    </location>
</feature>
<dbReference type="AlphaFoldDB" id="A0A0K1ERS1"/>
<dbReference type="EMBL" id="CP012159">
    <property type="protein sequence ID" value="AKT43610.1"/>
    <property type="molecule type" value="Genomic_DNA"/>
</dbReference>
<evidence type="ECO:0000313" key="2">
    <source>
        <dbReference type="EMBL" id="AKT43610.1"/>
    </source>
</evidence>
<protein>
    <recommendedName>
        <fullName evidence="4">Cell surface protein</fullName>
    </recommendedName>
</protein>
<name>A0A0K1ERS1_CHOCO</name>
<reference evidence="2 3" key="1">
    <citation type="submission" date="2015-07" db="EMBL/GenBank/DDBJ databases">
        <title>Genome analysis of myxobacterium Chondromyces crocatus Cm c5 reveals a high potential for natural compound synthesis and the genetic basis for the loss of fruiting body formation.</title>
        <authorList>
            <person name="Zaburannyi N."/>
            <person name="Bunk B."/>
            <person name="Maier J."/>
            <person name="Overmann J."/>
            <person name="Mueller R."/>
        </authorList>
    </citation>
    <scope>NUCLEOTIDE SEQUENCE [LARGE SCALE GENOMIC DNA]</scope>
    <source>
        <strain evidence="2 3">Cm c5</strain>
    </source>
</reference>
<feature type="chain" id="PRO_5005459896" description="Cell surface protein" evidence="1">
    <location>
        <begin position="23"/>
        <end position="495"/>
    </location>
</feature>
<organism evidence="2 3">
    <name type="scientific">Chondromyces crocatus</name>
    <dbReference type="NCBI Taxonomy" id="52"/>
    <lineage>
        <taxon>Bacteria</taxon>
        <taxon>Pseudomonadati</taxon>
        <taxon>Myxococcota</taxon>
        <taxon>Polyangia</taxon>
        <taxon>Polyangiales</taxon>
        <taxon>Polyangiaceae</taxon>
        <taxon>Chondromyces</taxon>
    </lineage>
</organism>
<proteinExistence type="predicted"/>
<evidence type="ECO:0000256" key="1">
    <source>
        <dbReference type="SAM" id="SignalP"/>
    </source>
</evidence>
<keyword evidence="3" id="KW-1185">Reference proteome</keyword>
<dbReference type="PANTHER" id="PTHR35580:SF1">
    <property type="entry name" value="PHYTASE-LIKE DOMAIN-CONTAINING PROTEIN"/>
    <property type="match status" value="1"/>
</dbReference>
<dbReference type="Proteomes" id="UP000067626">
    <property type="component" value="Chromosome"/>
</dbReference>
<dbReference type="STRING" id="52.CMC5_078450"/>